<reference evidence="2" key="1">
    <citation type="journal article" date="2011" name="PLoS Genet.">
        <title>Genomic analysis of the necrotrophic fungal pathogens Sclerotinia sclerotiorum and Botrytis cinerea.</title>
        <authorList>
            <person name="Amselem J."/>
            <person name="Cuomo C.A."/>
            <person name="van Kan J.A."/>
            <person name="Viaud M."/>
            <person name="Benito E.P."/>
            <person name="Couloux A."/>
            <person name="Coutinho P.M."/>
            <person name="de Vries R.P."/>
            <person name="Dyer P.S."/>
            <person name="Fillinger S."/>
            <person name="Fournier E."/>
            <person name="Gout L."/>
            <person name="Hahn M."/>
            <person name="Kohn L."/>
            <person name="Lapalu N."/>
            <person name="Plummer K.M."/>
            <person name="Pradier J.M."/>
            <person name="Quevillon E."/>
            <person name="Sharon A."/>
            <person name="Simon A."/>
            <person name="ten Have A."/>
            <person name="Tudzynski B."/>
            <person name="Tudzynski P."/>
            <person name="Wincker P."/>
            <person name="Andrew M."/>
            <person name="Anthouard V."/>
            <person name="Beever R.E."/>
            <person name="Beffa R."/>
            <person name="Benoit I."/>
            <person name="Bouzid O."/>
            <person name="Brault B."/>
            <person name="Chen Z."/>
            <person name="Choquer M."/>
            <person name="Collemare J."/>
            <person name="Cotton P."/>
            <person name="Danchin E.G."/>
            <person name="Da Silva C."/>
            <person name="Gautier A."/>
            <person name="Giraud C."/>
            <person name="Giraud T."/>
            <person name="Gonzalez C."/>
            <person name="Grossetete S."/>
            <person name="Guldener U."/>
            <person name="Henrissat B."/>
            <person name="Howlett B.J."/>
            <person name="Kodira C."/>
            <person name="Kretschmer M."/>
            <person name="Lappartient A."/>
            <person name="Leroch M."/>
            <person name="Levis C."/>
            <person name="Mauceli E."/>
            <person name="Neuveglise C."/>
            <person name="Oeser B."/>
            <person name="Pearson M."/>
            <person name="Poulain J."/>
            <person name="Poussereau N."/>
            <person name="Quesneville H."/>
            <person name="Rascle C."/>
            <person name="Schumacher J."/>
            <person name="Segurens B."/>
            <person name="Sexton A."/>
            <person name="Silva E."/>
            <person name="Sirven C."/>
            <person name="Soanes D.M."/>
            <person name="Talbot N.J."/>
            <person name="Templeton M."/>
            <person name="Yandava C."/>
            <person name="Yarden O."/>
            <person name="Zeng Q."/>
            <person name="Rollins J.A."/>
            <person name="Lebrun M.H."/>
            <person name="Dickman M."/>
        </authorList>
    </citation>
    <scope>NUCLEOTIDE SEQUENCE [LARGE SCALE GENOMIC DNA]</scope>
    <source>
        <strain evidence="2">ATCC 18683 / 1980 / Ss-1</strain>
    </source>
</reference>
<dbReference type="HOGENOM" id="CLU_3033805_0_0_1"/>
<dbReference type="AlphaFoldDB" id="A7F684"/>
<organism evidence="1 2">
    <name type="scientific">Sclerotinia sclerotiorum (strain ATCC 18683 / 1980 / Ss-1)</name>
    <name type="common">White mold</name>
    <name type="synonym">Whetzelinia sclerotiorum</name>
    <dbReference type="NCBI Taxonomy" id="665079"/>
    <lineage>
        <taxon>Eukaryota</taxon>
        <taxon>Fungi</taxon>
        <taxon>Dikarya</taxon>
        <taxon>Ascomycota</taxon>
        <taxon>Pezizomycotina</taxon>
        <taxon>Leotiomycetes</taxon>
        <taxon>Helotiales</taxon>
        <taxon>Sclerotiniaceae</taxon>
        <taxon>Sclerotinia</taxon>
    </lineage>
</organism>
<sequence length="55" mass="6747">MTTNVREILSKDKREMRKIWVAKKVKWIIFDKTTQIRYICHVWRSMDYGDVMGKL</sequence>
<dbReference type="RefSeq" id="XP_001586020.1">
    <property type="nucleotide sequence ID" value="XM_001585970.1"/>
</dbReference>
<dbReference type="Proteomes" id="UP000001312">
    <property type="component" value="Unassembled WGS sequence"/>
</dbReference>
<dbReference type="InParanoid" id="A7F684"/>
<dbReference type="GeneID" id="5481994"/>
<name>A7F684_SCLS1</name>
<proteinExistence type="predicted"/>
<keyword evidence="2" id="KW-1185">Reference proteome</keyword>
<evidence type="ECO:0000313" key="1">
    <source>
        <dbReference type="EMBL" id="EDN98255.1"/>
    </source>
</evidence>
<accession>A7F684</accession>
<evidence type="ECO:0000313" key="2">
    <source>
        <dbReference type="Proteomes" id="UP000001312"/>
    </source>
</evidence>
<protein>
    <submittedName>
        <fullName evidence="1">Uncharacterized protein</fullName>
    </submittedName>
</protein>
<dbReference type="KEGG" id="ssl:SS1G_13113"/>
<dbReference type="EMBL" id="CH476643">
    <property type="protein sequence ID" value="EDN98255.1"/>
    <property type="molecule type" value="Genomic_DNA"/>
</dbReference>
<gene>
    <name evidence="1" type="ORF">SS1G_13113</name>
</gene>